<feature type="transmembrane region" description="Helical" evidence="8">
    <location>
        <begin position="268"/>
        <end position="289"/>
    </location>
</feature>
<proteinExistence type="inferred from homology"/>
<accession>A0A917F822</accession>
<gene>
    <name evidence="9" type="ORF">GCM10007301_12640</name>
</gene>
<feature type="transmembrane region" description="Helical" evidence="8">
    <location>
        <begin position="95"/>
        <end position="125"/>
    </location>
</feature>
<evidence type="ECO:0000256" key="6">
    <source>
        <dbReference type="ARBA" id="ARBA00022989"/>
    </source>
</evidence>
<evidence type="ECO:0000313" key="9">
    <source>
        <dbReference type="EMBL" id="GGF54598.1"/>
    </source>
</evidence>
<dbReference type="Proteomes" id="UP000606044">
    <property type="component" value="Unassembled WGS sequence"/>
</dbReference>
<reference evidence="9" key="1">
    <citation type="journal article" date="2014" name="Int. J. Syst. Evol. Microbiol.">
        <title>Complete genome sequence of Corynebacterium casei LMG S-19264T (=DSM 44701T), isolated from a smear-ripened cheese.</title>
        <authorList>
            <consortium name="US DOE Joint Genome Institute (JGI-PGF)"/>
            <person name="Walter F."/>
            <person name="Albersmeier A."/>
            <person name="Kalinowski J."/>
            <person name="Ruckert C."/>
        </authorList>
    </citation>
    <scope>NUCLEOTIDE SEQUENCE</scope>
    <source>
        <strain evidence="9">CCM 7897</strain>
    </source>
</reference>
<dbReference type="InterPro" id="IPR000522">
    <property type="entry name" value="ABC_transptr_permease_BtuC"/>
</dbReference>
<comment type="similarity">
    <text evidence="2">Belongs to the binding-protein-dependent transport system permease family. FecCD subfamily.</text>
</comment>
<dbReference type="AlphaFoldDB" id="A0A917F822"/>
<evidence type="ECO:0000256" key="2">
    <source>
        <dbReference type="ARBA" id="ARBA00007935"/>
    </source>
</evidence>
<dbReference type="InterPro" id="IPR037294">
    <property type="entry name" value="ABC_BtuC-like"/>
</dbReference>
<feature type="transmembrane region" description="Helical" evidence="8">
    <location>
        <begin position="295"/>
        <end position="314"/>
    </location>
</feature>
<dbReference type="PANTHER" id="PTHR30472:SF27">
    <property type="entry name" value="PETROBACTIN IMPORT SYSTEM PERMEASE PROTEIN YCLN"/>
    <property type="match status" value="1"/>
</dbReference>
<dbReference type="Pfam" id="PF01032">
    <property type="entry name" value="FecCD"/>
    <property type="match status" value="1"/>
</dbReference>
<dbReference type="RefSeq" id="WP_188576392.1">
    <property type="nucleotide sequence ID" value="NZ_BMCT01000001.1"/>
</dbReference>
<dbReference type="SUPFAM" id="SSF81345">
    <property type="entry name" value="ABC transporter involved in vitamin B12 uptake, BtuC"/>
    <property type="match status" value="1"/>
</dbReference>
<dbReference type="GO" id="GO:0022857">
    <property type="term" value="F:transmembrane transporter activity"/>
    <property type="evidence" value="ECO:0007669"/>
    <property type="project" value="InterPro"/>
</dbReference>
<evidence type="ECO:0000256" key="1">
    <source>
        <dbReference type="ARBA" id="ARBA00004651"/>
    </source>
</evidence>
<comment type="caution">
    <text evidence="9">The sequence shown here is derived from an EMBL/GenBank/DDBJ whole genome shotgun (WGS) entry which is preliminary data.</text>
</comment>
<keyword evidence="3" id="KW-0813">Transport</keyword>
<dbReference type="GO" id="GO:0033214">
    <property type="term" value="P:siderophore-iron import into cell"/>
    <property type="evidence" value="ECO:0007669"/>
    <property type="project" value="TreeGrafter"/>
</dbReference>
<sequence length="321" mass="33572">MKLWLALAILATAVLAAVSLFVGVSDVSLSALLAGTASPQAQLVLVASRVPRTVALILAGSGMAVCGTLMQMIMRNRFVDPSTAGTVEAARFGMLMVLIFAPGLPLVAKMLVAAAFALAGTFILLLILKQVPLRTPVLVPLIGIMLGAVINAALLFIAYRYDLTQSVLAWTMGDFSTVLRGRYEILWVAFALTIAAYVAADQFTVAGLGESFATNLGLNYRRAMALGLTLVAMVTASVVVTVGVALFLGLIVPNLVSLIAGDNLRRTLPWTAVGGAALLLACDLVGRLIIPPYEIPVGTVLGVIGPIAFLFLVLRRGARVA</sequence>
<evidence type="ECO:0000256" key="4">
    <source>
        <dbReference type="ARBA" id="ARBA00022475"/>
    </source>
</evidence>
<keyword evidence="4" id="KW-1003">Cell membrane</keyword>
<name>A0A917F822_9HYPH</name>
<protein>
    <submittedName>
        <fullName evidence="9">Iron ABC transporter permease</fullName>
    </submittedName>
</protein>
<evidence type="ECO:0000256" key="5">
    <source>
        <dbReference type="ARBA" id="ARBA00022692"/>
    </source>
</evidence>
<dbReference type="PANTHER" id="PTHR30472">
    <property type="entry name" value="FERRIC ENTEROBACTIN TRANSPORT SYSTEM PERMEASE PROTEIN"/>
    <property type="match status" value="1"/>
</dbReference>
<feature type="transmembrane region" description="Helical" evidence="8">
    <location>
        <begin position="54"/>
        <end position="74"/>
    </location>
</feature>
<keyword evidence="5 8" id="KW-0812">Transmembrane</keyword>
<evidence type="ECO:0000256" key="3">
    <source>
        <dbReference type="ARBA" id="ARBA00022448"/>
    </source>
</evidence>
<reference evidence="9" key="2">
    <citation type="submission" date="2020-09" db="EMBL/GenBank/DDBJ databases">
        <authorList>
            <person name="Sun Q."/>
            <person name="Sedlacek I."/>
        </authorList>
    </citation>
    <scope>NUCLEOTIDE SEQUENCE</scope>
    <source>
        <strain evidence="9">CCM 7897</strain>
    </source>
</reference>
<evidence type="ECO:0000313" key="10">
    <source>
        <dbReference type="Proteomes" id="UP000606044"/>
    </source>
</evidence>
<feature type="transmembrane region" description="Helical" evidence="8">
    <location>
        <begin position="223"/>
        <end position="256"/>
    </location>
</feature>
<dbReference type="CDD" id="cd06550">
    <property type="entry name" value="TM_ABC_iron-siderophores_like"/>
    <property type="match status" value="1"/>
</dbReference>
<dbReference type="GO" id="GO:0005886">
    <property type="term" value="C:plasma membrane"/>
    <property type="evidence" value="ECO:0007669"/>
    <property type="project" value="UniProtKB-SubCell"/>
</dbReference>
<feature type="transmembrane region" description="Helical" evidence="8">
    <location>
        <begin position="185"/>
        <end position="203"/>
    </location>
</feature>
<comment type="subcellular location">
    <subcellularLocation>
        <location evidence="1">Cell membrane</location>
        <topology evidence="1">Multi-pass membrane protein</topology>
    </subcellularLocation>
</comment>
<keyword evidence="6 8" id="KW-1133">Transmembrane helix</keyword>
<feature type="transmembrane region" description="Helical" evidence="8">
    <location>
        <begin position="137"/>
        <end position="159"/>
    </location>
</feature>
<dbReference type="EMBL" id="BMCT01000001">
    <property type="protein sequence ID" value="GGF54598.1"/>
    <property type="molecule type" value="Genomic_DNA"/>
</dbReference>
<evidence type="ECO:0000256" key="8">
    <source>
        <dbReference type="SAM" id="Phobius"/>
    </source>
</evidence>
<dbReference type="Gene3D" id="1.10.3470.10">
    <property type="entry name" value="ABC transporter involved in vitamin B12 uptake, BtuC"/>
    <property type="match status" value="1"/>
</dbReference>
<keyword evidence="10" id="KW-1185">Reference proteome</keyword>
<keyword evidence="7 8" id="KW-0472">Membrane</keyword>
<evidence type="ECO:0000256" key="7">
    <source>
        <dbReference type="ARBA" id="ARBA00023136"/>
    </source>
</evidence>
<organism evidence="9 10">
    <name type="scientific">Azorhizobium oxalatiphilum</name>
    <dbReference type="NCBI Taxonomy" id="980631"/>
    <lineage>
        <taxon>Bacteria</taxon>
        <taxon>Pseudomonadati</taxon>
        <taxon>Pseudomonadota</taxon>
        <taxon>Alphaproteobacteria</taxon>
        <taxon>Hyphomicrobiales</taxon>
        <taxon>Xanthobacteraceae</taxon>
        <taxon>Azorhizobium</taxon>
    </lineage>
</organism>